<reference evidence="8" key="2">
    <citation type="submission" date="2023-05" db="EMBL/GenBank/DDBJ databases">
        <authorList>
            <person name="Fouks B."/>
        </authorList>
    </citation>
    <scope>NUCLEOTIDE SEQUENCE</scope>
    <source>
        <strain evidence="8">Stay&amp;Tobe</strain>
        <tissue evidence="8">Testes</tissue>
    </source>
</reference>
<comment type="subcellular location">
    <subcellularLocation>
        <location evidence="1">Nucleus</location>
    </subcellularLocation>
</comment>
<dbReference type="GO" id="GO:0031573">
    <property type="term" value="P:mitotic intra-S DNA damage checkpoint signaling"/>
    <property type="evidence" value="ECO:0007669"/>
    <property type="project" value="TreeGrafter"/>
</dbReference>
<reference evidence="8" key="1">
    <citation type="journal article" date="2023" name="IScience">
        <title>Live-bearing cockroach genome reveals convergent evolutionary mechanisms linked to viviparity in insects and beyond.</title>
        <authorList>
            <person name="Fouks B."/>
            <person name="Harrison M.C."/>
            <person name="Mikhailova A.A."/>
            <person name="Marchal E."/>
            <person name="English S."/>
            <person name="Carruthers M."/>
            <person name="Jennings E.C."/>
            <person name="Chiamaka E.L."/>
            <person name="Frigard R.A."/>
            <person name="Pippel M."/>
            <person name="Attardo G.M."/>
            <person name="Benoit J.B."/>
            <person name="Bornberg-Bauer E."/>
            <person name="Tobe S.S."/>
        </authorList>
    </citation>
    <scope>NUCLEOTIDE SEQUENCE</scope>
    <source>
        <strain evidence="8">Stay&amp;Tobe</strain>
    </source>
</reference>
<gene>
    <name evidence="8" type="ORF">L9F63_006520</name>
</gene>
<feature type="region of interest" description="Disordered" evidence="6">
    <location>
        <begin position="30"/>
        <end position="79"/>
    </location>
</feature>
<dbReference type="GO" id="GO:0070182">
    <property type="term" value="F:DNA polymerase binding"/>
    <property type="evidence" value="ECO:0007669"/>
    <property type="project" value="TreeGrafter"/>
</dbReference>
<evidence type="ECO:0000256" key="5">
    <source>
        <dbReference type="ARBA" id="ARBA00093456"/>
    </source>
</evidence>
<evidence type="ECO:0000256" key="6">
    <source>
        <dbReference type="SAM" id="MobiDB-lite"/>
    </source>
</evidence>
<dbReference type="PANTHER" id="PTHR32086:SF0">
    <property type="entry name" value="FANCONI ANEMIA GROUP D2 PROTEIN"/>
    <property type="match status" value="1"/>
</dbReference>
<dbReference type="Proteomes" id="UP001233999">
    <property type="component" value="Unassembled WGS sequence"/>
</dbReference>
<dbReference type="GO" id="GO:0036297">
    <property type="term" value="P:interstrand cross-link repair"/>
    <property type="evidence" value="ECO:0007669"/>
    <property type="project" value="TreeGrafter"/>
</dbReference>
<keyword evidence="3" id="KW-0832">Ubl conjugation</keyword>
<name>A0AAD7ZB23_DIPPU</name>
<feature type="compositionally biased region" description="Polar residues" evidence="6">
    <location>
        <begin position="55"/>
        <end position="71"/>
    </location>
</feature>
<evidence type="ECO:0000313" key="8">
    <source>
        <dbReference type="EMBL" id="KAJ9576902.1"/>
    </source>
</evidence>
<evidence type="ECO:0000256" key="4">
    <source>
        <dbReference type="ARBA" id="ARBA00023242"/>
    </source>
</evidence>
<sequence>MAWCQECHRVLSKSEIEKFVMYKRRFTNRTSKSSSATQVTTSTPKSTVEVENDPSRSNFPMSGISVESSPTQKRKVNETDRQIVSENAKKIKTCTYSSCFEEVVSKAGFVFKNGDSPHVLTRDQAIFIRDVTTYLKKNMSFPKNVDEFFAGFEKHCSSNSNLKMVLTHTKTSSDCTDARGAVQESLVRLLLSVEPLQSKVLEFLLEKVAEFALIGDDDPDSNDVPWVRIILRQMRLLDRIVDGSSLNDRLFSVLETAPLDVQREIIFCLPDIISDEQHHEAALKLSKLLKTNFQLTAAIMEALNSLNLQSNLRAEVCEHMLQALNKAPPEFLPAIITFLVSSEGQVEDLTEVISGLRQKLDLSTAGGLDGSTQVLIMSALSSGALSCRKLVDIWLKTISSMHSSSDLTLLDMAVLLLLHHSLPARKKNIHNILRNRIKAGVITEAVVEKTFTMLLVPIKEYVKTALNIATVLFKSPDPPVNYIGKVWFKLMLINLEGHLVQSVILELLLLIGTGGMAIATLALGVMSEVEPRYLHSQVLLLMVFIL</sequence>
<dbReference type="GO" id="GO:1990918">
    <property type="term" value="P:double-strand break repair involved in meiotic recombination"/>
    <property type="evidence" value="ECO:0007669"/>
    <property type="project" value="TreeGrafter"/>
</dbReference>
<proteinExistence type="inferred from homology"/>
<comment type="caution">
    <text evidence="8">The sequence shown here is derived from an EMBL/GenBank/DDBJ whole genome shotgun (WGS) entry which is preliminary data.</text>
</comment>
<evidence type="ECO:0000256" key="1">
    <source>
        <dbReference type="ARBA" id="ARBA00004123"/>
    </source>
</evidence>
<dbReference type="AlphaFoldDB" id="A0AAD7ZB23"/>
<keyword evidence="2" id="KW-1017">Isopeptide bond</keyword>
<evidence type="ECO:0000256" key="7">
    <source>
        <dbReference type="SAM" id="Phobius"/>
    </source>
</evidence>
<accession>A0AAD7ZB23</accession>
<dbReference type="GO" id="GO:0007129">
    <property type="term" value="P:homologous chromosome pairing at meiosis"/>
    <property type="evidence" value="ECO:0007669"/>
    <property type="project" value="TreeGrafter"/>
</dbReference>
<keyword evidence="7" id="KW-0812">Transmembrane</keyword>
<organism evidence="8 9">
    <name type="scientific">Diploptera punctata</name>
    <name type="common">Pacific beetle cockroach</name>
    <dbReference type="NCBI Taxonomy" id="6984"/>
    <lineage>
        <taxon>Eukaryota</taxon>
        <taxon>Metazoa</taxon>
        <taxon>Ecdysozoa</taxon>
        <taxon>Arthropoda</taxon>
        <taxon>Hexapoda</taxon>
        <taxon>Insecta</taxon>
        <taxon>Pterygota</taxon>
        <taxon>Neoptera</taxon>
        <taxon>Polyneoptera</taxon>
        <taxon>Dictyoptera</taxon>
        <taxon>Blattodea</taxon>
        <taxon>Blaberoidea</taxon>
        <taxon>Blaberidae</taxon>
        <taxon>Diplopterinae</taxon>
        <taxon>Diploptera</taxon>
    </lineage>
</organism>
<dbReference type="EMBL" id="JASPKZ010009386">
    <property type="protein sequence ID" value="KAJ9576902.1"/>
    <property type="molecule type" value="Genomic_DNA"/>
</dbReference>
<comment type="similarity">
    <text evidence="5">Belongs to the Fanconi anemia protein FANCD2 family.</text>
</comment>
<evidence type="ECO:0000313" key="9">
    <source>
        <dbReference type="Proteomes" id="UP001233999"/>
    </source>
</evidence>
<dbReference type="Pfam" id="PF14631">
    <property type="entry name" value="FancD2"/>
    <property type="match status" value="2"/>
</dbReference>
<keyword evidence="4" id="KW-0539">Nucleus</keyword>
<evidence type="ECO:0000256" key="2">
    <source>
        <dbReference type="ARBA" id="ARBA00022499"/>
    </source>
</evidence>
<dbReference type="PANTHER" id="PTHR32086">
    <property type="entry name" value="FANCONI ANEMIA GROUP D2 PROTEIN"/>
    <property type="match status" value="1"/>
</dbReference>
<keyword evidence="9" id="KW-1185">Reference proteome</keyword>
<keyword evidence="7" id="KW-1133">Transmembrane helix</keyword>
<feature type="transmembrane region" description="Helical" evidence="7">
    <location>
        <begin position="503"/>
        <end position="526"/>
    </location>
</feature>
<keyword evidence="7" id="KW-0472">Membrane</keyword>
<dbReference type="GO" id="GO:0005634">
    <property type="term" value="C:nucleus"/>
    <property type="evidence" value="ECO:0007669"/>
    <property type="project" value="UniProtKB-SubCell"/>
</dbReference>
<dbReference type="GO" id="GO:0000793">
    <property type="term" value="C:condensed chromosome"/>
    <property type="evidence" value="ECO:0007669"/>
    <property type="project" value="TreeGrafter"/>
</dbReference>
<dbReference type="InterPro" id="IPR029448">
    <property type="entry name" value="FANCD2"/>
</dbReference>
<evidence type="ECO:0000256" key="3">
    <source>
        <dbReference type="ARBA" id="ARBA00022843"/>
    </source>
</evidence>
<protein>
    <submittedName>
        <fullName evidence="8">Uncharacterized protein</fullName>
    </submittedName>
</protein>
<feature type="compositionally biased region" description="Polar residues" evidence="6">
    <location>
        <begin position="30"/>
        <end position="46"/>
    </location>
</feature>